<reference evidence="1" key="1">
    <citation type="journal article" date="2021" name="Open Biol.">
        <title>Shared evolutionary footprints suggest mitochondrial oxidative damage underlies multiple complex I losses in fungi.</title>
        <authorList>
            <person name="Schikora-Tamarit M.A."/>
            <person name="Marcet-Houben M."/>
            <person name="Nosek J."/>
            <person name="Gabaldon T."/>
        </authorList>
    </citation>
    <scope>NUCLEOTIDE SEQUENCE</scope>
    <source>
        <strain evidence="1">CBS2887</strain>
    </source>
</reference>
<accession>A0A9P8PZJ5</accession>
<protein>
    <submittedName>
        <fullName evidence="1">Uncharacterized protein</fullName>
    </submittedName>
</protein>
<organism evidence="1 2">
    <name type="scientific">Wickerhamomyces pijperi</name>
    <name type="common">Yeast</name>
    <name type="synonym">Pichia pijperi</name>
    <dbReference type="NCBI Taxonomy" id="599730"/>
    <lineage>
        <taxon>Eukaryota</taxon>
        <taxon>Fungi</taxon>
        <taxon>Dikarya</taxon>
        <taxon>Ascomycota</taxon>
        <taxon>Saccharomycotina</taxon>
        <taxon>Saccharomycetes</taxon>
        <taxon>Phaffomycetales</taxon>
        <taxon>Wickerhamomycetaceae</taxon>
        <taxon>Wickerhamomyces</taxon>
    </lineage>
</organism>
<evidence type="ECO:0000313" key="2">
    <source>
        <dbReference type="Proteomes" id="UP000774326"/>
    </source>
</evidence>
<gene>
    <name evidence="1" type="ORF">WICPIJ_007561</name>
</gene>
<evidence type="ECO:0000313" key="1">
    <source>
        <dbReference type="EMBL" id="KAH3681482.1"/>
    </source>
</evidence>
<keyword evidence="2" id="KW-1185">Reference proteome</keyword>
<sequence length="116" mass="12226">MVPVVSAASDGAAVVCPPMPLSSLLHWQLGCLDLNVVGPIDAFHAAAAHSSESISTQRRAIFSKRLRSFISKSLMEGVGMEFSMNLAIIDNSGSDGVVGLLLLLPFFSSGEMTSME</sequence>
<dbReference type="EMBL" id="JAEUBG010004410">
    <property type="protein sequence ID" value="KAH3681482.1"/>
    <property type="molecule type" value="Genomic_DNA"/>
</dbReference>
<comment type="caution">
    <text evidence="1">The sequence shown here is derived from an EMBL/GenBank/DDBJ whole genome shotgun (WGS) entry which is preliminary data.</text>
</comment>
<dbReference type="AlphaFoldDB" id="A0A9P8PZJ5"/>
<name>A0A9P8PZJ5_WICPI</name>
<proteinExistence type="predicted"/>
<reference evidence="1" key="2">
    <citation type="submission" date="2021-01" db="EMBL/GenBank/DDBJ databases">
        <authorList>
            <person name="Schikora-Tamarit M.A."/>
        </authorList>
    </citation>
    <scope>NUCLEOTIDE SEQUENCE</scope>
    <source>
        <strain evidence="1">CBS2887</strain>
    </source>
</reference>
<dbReference type="Proteomes" id="UP000774326">
    <property type="component" value="Unassembled WGS sequence"/>
</dbReference>